<evidence type="ECO:0000313" key="1">
    <source>
        <dbReference type="EMBL" id="KKK80581.1"/>
    </source>
</evidence>
<dbReference type="InterPro" id="IPR027417">
    <property type="entry name" value="P-loop_NTPase"/>
</dbReference>
<dbReference type="AlphaFoldDB" id="A0A0F9B7W8"/>
<sequence length="404" mass="44640">QTEDDIIEFVTEVLGDGEPAIDLTHYQTEDGIIEFVTEVLGVEDIAPYQERILRALVRHRKVSVRGLHGLGKTAIAAWFVLWGMSCFHGDTKVATTASNWTQLTHFLWPEIIKWASQAKWGLLGIEMRRNKEILTQSIKRGNSEAFAMTSKNADAIEGAHAANMFYILDEAKTIPKDIFDAAEGALSTAGSDTEHNAFVFAISTPGTASGRFYEIHKRAPGLEDWHVIHVSKEEAVAAGRVSQEWVNYRKRQWGEKSGIYKMKVEGEFDTSGETSVIPLEWIEAAQERWRLCNGKGEGRRSIGVDPARYGTDNTAFADKVGDVVEQLIYTSKEDLMQTTGRAVRLVGGDKSTPIAVDVIGIGAGVVDRLAEMEYAVTGINVAERSEATDISGLTGFKNTRSELW</sequence>
<dbReference type="EMBL" id="LAZR01053516">
    <property type="protein sequence ID" value="KKK80581.1"/>
    <property type="molecule type" value="Genomic_DNA"/>
</dbReference>
<feature type="non-terminal residue" evidence="1">
    <location>
        <position position="404"/>
    </location>
</feature>
<gene>
    <name evidence="1" type="ORF">LCGC14_2822060</name>
</gene>
<dbReference type="Gene3D" id="3.30.420.240">
    <property type="match status" value="1"/>
</dbReference>
<dbReference type="Gene3D" id="3.40.50.300">
    <property type="entry name" value="P-loop containing nucleotide triphosphate hydrolases"/>
    <property type="match status" value="1"/>
</dbReference>
<accession>A0A0F9B7W8</accession>
<reference evidence="1" key="1">
    <citation type="journal article" date="2015" name="Nature">
        <title>Complex archaea that bridge the gap between prokaryotes and eukaryotes.</title>
        <authorList>
            <person name="Spang A."/>
            <person name="Saw J.H."/>
            <person name="Jorgensen S.L."/>
            <person name="Zaremba-Niedzwiedzka K."/>
            <person name="Martijn J."/>
            <person name="Lind A.E."/>
            <person name="van Eijk R."/>
            <person name="Schleper C."/>
            <person name="Guy L."/>
            <person name="Ettema T.J."/>
        </authorList>
    </citation>
    <scope>NUCLEOTIDE SEQUENCE</scope>
</reference>
<organism evidence="1">
    <name type="scientific">marine sediment metagenome</name>
    <dbReference type="NCBI Taxonomy" id="412755"/>
    <lineage>
        <taxon>unclassified sequences</taxon>
        <taxon>metagenomes</taxon>
        <taxon>ecological metagenomes</taxon>
    </lineage>
</organism>
<feature type="non-terminal residue" evidence="1">
    <location>
        <position position="1"/>
    </location>
</feature>
<protein>
    <recommendedName>
        <fullName evidence="2">Phage terminase large subunit N-terminal domain-containing protein</fullName>
    </recommendedName>
</protein>
<proteinExistence type="predicted"/>
<comment type="caution">
    <text evidence="1">The sequence shown here is derived from an EMBL/GenBank/DDBJ whole genome shotgun (WGS) entry which is preliminary data.</text>
</comment>
<name>A0A0F9B7W8_9ZZZZ</name>
<evidence type="ECO:0008006" key="2">
    <source>
        <dbReference type="Google" id="ProtNLM"/>
    </source>
</evidence>